<feature type="region of interest" description="Disordered" evidence="3">
    <location>
        <begin position="126"/>
        <end position="190"/>
    </location>
</feature>
<evidence type="ECO:0000313" key="5">
    <source>
        <dbReference type="RefSeq" id="XP_006814138.1"/>
    </source>
</evidence>
<feature type="region of interest" description="Disordered" evidence="3">
    <location>
        <begin position="1034"/>
        <end position="1128"/>
    </location>
</feature>
<feature type="region of interest" description="Disordered" evidence="3">
    <location>
        <begin position="1152"/>
        <end position="1222"/>
    </location>
</feature>
<evidence type="ECO:0000256" key="1">
    <source>
        <dbReference type="ARBA" id="ARBA00004123"/>
    </source>
</evidence>
<dbReference type="SUPFAM" id="SSF48452">
    <property type="entry name" value="TPR-like"/>
    <property type="match status" value="1"/>
</dbReference>
<evidence type="ECO:0000256" key="3">
    <source>
        <dbReference type="SAM" id="MobiDB-lite"/>
    </source>
</evidence>
<sequence length="1290" mass="146507">MHYISKALERDSHYTKGLVLRDKMYQEQPCMKRECELLFKYCDVSVFDDHKITKEIAETIVEEAVEIRKKKRELLKPIPIPAVKFPQPLASLTWKSLGENLISLYEYINKHSKLSFGNHVDVTDHLSTTDEENMPSTDEPTEMETESENNSLEKSKKGVKRKRAGGSGGGSGGGGASEESHAKRRSARVRNTVKKKEETVNYKELLRTFLPSSLKPNGLGEVYVEVHKRLRNHLTLPSYYCKSISNQFIKELALMALVNAEQTLEKWLSAKMKSPVSGTTASLLGNSGQESFPIGTHDLFSSDLLYLESLSTFRDILTNTWLHFAVRVYWLKSRYLMLQGKRDLALSCFDYCSHLLTLGDSDLPPSNIPIVVHLPNCKDDIISARAVKKQVESLQRCQSLEEVQRLYETGNYQDVVDILYPTLTQTSLSKSKLKEDSRPARLLLLIESLLHTKNYELCVSCCLLALNESLQQLSNGSTMAVKENWLTTMTKVFQFLNKCLSVKLSVISQLARISVIQLTNTVIRIIELAMDSMDATDQPVISTVLPWVILYRLIKHEEDSFKAQIQHDEQKEMKLMPSSLMLLYRAHEYLGGRGWCCNSDGYLLTFYVDVLQEELKNREDALRQDMCLALEQCLYCLYGHPNKKAKARHLQDHGVEEVPLTWGKAVFVFDYFKPKTVPDFDSYKTSSMSGELESLFLKISKVIPVQKDPPVTMDTVNAYIEGISDKPPSIPEDKPVTLHVVKELFYLLADYYFKNKEWGKAIKFYMHDICVCPDRFDSWAGQALARSSRLEAKLSSCDVKNEGSMQKNAQLALRCFQRALEVDPSNYTLWIEYGSLAYTLHSHFSRQLKQQKTQVSMVPETIQCLTNKKNEMLSLAKKCFLTADKCEDDGEAEEWLIQYMLGKIAEKQKDKPLGFLEYYKKASCHLHDDEACYPKKIHYHNPPDLAMEALEVYYRLHAAVLKLLQEHDKEYCIDYQTLERCLIEAANSPFAKGLQKESDSSSLHSIQDSSKPTYTATPMDHDYVLSHTKTKLNISESSQSNKQHVIAESSQGDKQQTVSEISQGEKQHAVSEIGQGDKQHVVSEIGQGEKQQAVSEISQSDKQHAVSEIGQGDKQQTKHEDKPQMDEQQMLNQCGELLLQLSELQQPETEVFRNLESLLEETKKEQQDELTHQPEKETHSLQQSDTQSQGIKQSDKQFPQGPHAEQPMEQSEDGDIALWKDNEQFIEQMKNKTEPQIQSMLELEELVLVLSDSSSDIDGKLGSAPPPPPPPAASSAGLIKALHLVMKKNA</sequence>
<dbReference type="PANTHER" id="PTHR15502">
    <property type="entry name" value="CALCINEURIN-BINDING PROTEIN CABIN 1-RELATED"/>
    <property type="match status" value="1"/>
</dbReference>
<evidence type="ECO:0000256" key="2">
    <source>
        <dbReference type="ARBA" id="ARBA00023242"/>
    </source>
</evidence>
<feature type="compositionally biased region" description="Polar residues" evidence="3">
    <location>
        <begin position="1180"/>
        <end position="1192"/>
    </location>
</feature>
<evidence type="ECO:0000313" key="4">
    <source>
        <dbReference type="Proteomes" id="UP000694865"/>
    </source>
</evidence>
<keyword evidence="2" id="KW-0539">Nucleus</keyword>
<feature type="compositionally biased region" description="Polar residues" evidence="3">
    <location>
        <begin position="1034"/>
        <end position="1062"/>
    </location>
</feature>
<dbReference type="GeneID" id="102803438"/>
<proteinExistence type="predicted"/>
<keyword evidence="4" id="KW-1185">Reference proteome</keyword>
<feature type="compositionally biased region" description="Gly residues" evidence="3">
    <location>
        <begin position="165"/>
        <end position="176"/>
    </location>
</feature>
<gene>
    <name evidence="5" type="primary">LOC102803438</name>
</gene>
<accession>A0ABM0M297</accession>
<protein>
    <submittedName>
        <fullName evidence="5">Calcineurin-binding protein cabin-1-like</fullName>
    </submittedName>
</protein>
<dbReference type="InterPro" id="IPR033053">
    <property type="entry name" value="Hir3/CABIN1"/>
</dbReference>
<feature type="compositionally biased region" description="Basic and acidic residues" evidence="3">
    <location>
        <begin position="1160"/>
        <end position="1179"/>
    </location>
</feature>
<organism evidence="4 5">
    <name type="scientific">Saccoglossus kowalevskii</name>
    <name type="common">Acorn worm</name>
    <dbReference type="NCBI Taxonomy" id="10224"/>
    <lineage>
        <taxon>Eukaryota</taxon>
        <taxon>Metazoa</taxon>
        <taxon>Hemichordata</taxon>
        <taxon>Enteropneusta</taxon>
        <taxon>Harrimaniidae</taxon>
        <taxon>Saccoglossus</taxon>
    </lineage>
</organism>
<feature type="compositionally biased region" description="Low complexity" evidence="3">
    <location>
        <begin position="1000"/>
        <end position="1010"/>
    </location>
</feature>
<name>A0ABM0M297_SACKO</name>
<dbReference type="Gene3D" id="1.25.40.10">
    <property type="entry name" value="Tetratricopeptide repeat domain"/>
    <property type="match status" value="1"/>
</dbReference>
<dbReference type="PANTHER" id="PTHR15502:SF7">
    <property type="entry name" value="CALCINEURIN-BINDING PROTEIN CABIN-1"/>
    <property type="match status" value="1"/>
</dbReference>
<feature type="compositionally biased region" description="Acidic residues" evidence="3">
    <location>
        <begin position="129"/>
        <end position="147"/>
    </location>
</feature>
<dbReference type="RefSeq" id="XP_006814138.1">
    <property type="nucleotide sequence ID" value="XM_006814075.1"/>
</dbReference>
<feature type="compositionally biased region" description="Polar residues" evidence="3">
    <location>
        <begin position="1089"/>
        <end position="1098"/>
    </location>
</feature>
<feature type="compositionally biased region" description="Basic and acidic residues" evidence="3">
    <location>
        <begin position="1063"/>
        <end position="1081"/>
    </location>
</feature>
<reference evidence="5" key="1">
    <citation type="submission" date="2025-08" db="UniProtKB">
        <authorList>
            <consortium name="RefSeq"/>
        </authorList>
    </citation>
    <scope>IDENTIFICATION</scope>
    <source>
        <tissue evidence="5">Testes</tissue>
    </source>
</reference>
<dbReference type="Proteomes" id="UP000694865">
    <property type="component" value="Unplaced"/>
</dbReference>
<feature type="region of interest" description="Disordered" evidence="3">
    <location>
        <begin position="1255"/>
        <end position="1275"/>
    </location>
</feature>
<comment type="subcellular location">
    <subcellularLocation>
        <location evidence="1">Nucleus</location>
    </subcellularLocation>
</comment>
<feature type="compositionally biased region" description="Basic and acidic residues" evidence="3">
    <location>
        <begin position="1115"/>
        <end position="1125"/>
    </location>
</feature>
<feature type="region of interest" description="Disordered" evidence="3">
    <location>
        <begin position="994"/>
        <end position="1018"/>
    </location>
</feature>
<dbReference type="InterPro" id="IPR011990">
    <property type="entry name" value="TPR-like_helical_dom_sf"/>
</dbReference>